<keyword evidence="8" id="KW-0560">Oxidoreductase</keyword>
<dbReference type="SUPFAM" id="SSF52833">
    <property type="entry name" value="Thioredoxin-like"/>
    <property type="match status" value="1"/>
</dbReference>
<dbReference type="CDD" id="cd03012">
    <property type="entry name" value="TlpA_like_DipZ_like"/>
    <property type="match status" value="1"/>
</dbReference>
<dbReference type="Pfam" id="PF02683">
    <property type="entry name" value="DsbD_TM"/>
    <property type="match status" value="1"/>
</dbReference>
<sequence>MTLVIIGLLGGLITGISPCILPVLPVIFLTGGVQASAATGDEEVRPASRWRPFLVIAGLVLSFTVVTLVGSLILGLLNLPQDIIRWVGIVVLILIGIGLIVPRFERILEKPFTWLPQKEVTNRGSGFGVGLALGAVFVPCAGPVLAAIIVAGSTGRIGADTILLTVSFAIGVAVPLLVFALAGRAVVQRIRAFRTRERLLRIIGGSAMIALSVGLVFNVPQLLQQLVPDYTSGLQQQLTDNPDAQKALALGGLVNDENKNLDKCTAGATELESCGTAPSIKGIQQWFNTPNDQPITLSQEKGKVVLIDFWAYSCINCQRSIPHVVAWNKAYASLGLEVIGIHSPEYAFEKDPANVMAGAKNFGITYPVAIDNNLDTWTNYRNRYWPAHYLIDAQGVVRNIQFGEGNYATTENLIRQLLVQANPNVQLPPPTEVQDTTPQVGSTTQETFLGAAKQANFGGGTAYDPGTTTFAYPDSQPDDSFVVQGSWNLTSQSITPGTDQPAQVRLRFHAGIVQMVLGGTGTVTYTLQGGVTQTVQVSGTPNAYQLVSSGAASDGQRVLEVTVSPGVQAYSFTFG</sequence>
<dbReference type="Proteomes" id="UP000033451">
    <property type="component" value="Unassembled WGS sequence"/>
</dbReference>
<evidence type="ECO:0000313" key="9">
    <source>
        <dbReference type="Proteomes" id="UP000033451"/>
    </source>
</evidence>
<keyword evidence="9" id="KW-1185">Reference proteome</keyword>
<dbReference type="STRING" id="400772.RR49_00141"/>
<keyword evidence="2" id="KW-1003">Cell membrane</keyword>
<comment type="caution">
    <text evidence="8">The sequence shown here is derived from an EMBL/GenBank/DDBJ whole genome shotgun (WGS) entry which is preliminary data.</text>
</comment>
<dbReference type="Pfam" id="PF00578">
    <property type="entry name" value="AhpC-TSA"/>
    <property type="match status" value="1"/>
</dbReference>
<dbReference type="Gene3D" id="3.40.30.10">
    <property type="entry name" value="Glutaredoxin"/>
    <property type="match status" value="1"/>
</dbReference>
<feature type="domain" description="Thioredoxin" evidence="7">
    <location>
        <begin position="271"/>
        <end position="419"/>
    </location>
</feature>
<feature type="transmembrane region" description="Helical" evidence="6">
    <location>
        <begin position="6"/>
        <end position="32"/>
    </location>
</feature>
<dbReference type="GO" id="GO:0016209">
    <property type="term" value="F:antioxidant activity"/>
    <property type="evidence" value="ECO:0007669"/>
    <property type="project" value="InterPro"/>
</dbReference>
<dbReference type="Gene3D" id="2.60.120.260">
    <property type="entry name" value="Galactose-binding domain-like"/>
    <property type="match status" value="1"/>
</dbReference>
<name>A0A0F0LYL4_9MICO</name>
<dbReference type="PANTHER" id="PTHR42852">
    <property type="entry name" value="THIOL:DISULFIDE INTERCHANGE PROTEIN DSBE"/>
    <property type="match status" value="1"/>
</dbReference>
<dbReference type="PATRIC" id="fig|400772.4.peg.165"/>
<protein>
    <submittedName>
        <fullName evidence="8">Thiol-disulfide oxidoreductase YkuV</fullName>
        <ecNumber evidence="8">1.8.-.-</ecNumber>
    </submittedName>
</protein>
<dbReference type="RefSeq" id="WP_045245859.1">
    <property type="nucleotide sequence ID" value="NZ_JYIY01000037.1"/>
</dbReference>
<dbReference type="InterPro" id="IPR041017">
    <property type="entry name" value="Thioredoxin_10"/>
</dbReference>
<organism evidence="8 9">
    <name type="scientific">Microbacterium ginsengisoli</name>
    <dbReference type="NCBI Taxonomy" id="400772"/>
    <lineage>
        <taxon>Bacteria</taxon>
        <taxon>Bacillati</taxon>
        <taxon>Actinomycetota</taxon>
        <taxon>Actinomycetes</taxon>
        <taxon>Micrococcales</taxon>
        <taxon>Microbacteriaceae</taxon>
        <taxon>Microbacterium</taxon>
    </lineage>
</organism>
<reference evidence="8 9" key="1">
    <citation type="submission" date="2015-02" db="EMBL/GenBank/DDBJ databases">
        <title>Draft genome sequences of ten Microbacterium spp. with emphasis on heavy metal contaminated environments.</title>
        <authorList>
            <person name="Corretto E."/>
        </authorList>
    </citation>
    <scope>NUCLEOTIDE SEQUENCE [LARGE SCALE GENOMIC DNA]</scope>
    <source>
        <strain evidence="8 9">DSM 18659</strain>
    </source>
</reference>
<dbReference type="EC" id="1.8.-.-" evidence="8"/>
<feature type="transmembrane region" description="Helical" evidence="6">
    <location>
        <begin position="125"/>
        <end position="150"/>
    </location>
</feature>
<feature type="transmembrane region" description="Helical" evidence="6">
    <location>
        <begin position="199"/>
        <end position="217"/>
    </location>
</feature>
<evidence type="ECO:0000256" key="5">
    <source>
        <dbReference type="ARBA" id="ARBA00023136"/>
    </source>
</evidence>
<evidence type="ECO:0000259" key="7">
    <source>
        <dbReference type="PROSITE" id="PS51352"/>
    </source>
</evidence>
<evidence type="ECO:0000256" key="3">
    <source>
        <dbReference type="ARBA" id="ARBA00022692"/>
    </source>
</evidence>
<dbReference type="OrthoDB" id="9811352at2"/>
<dbReference type="AlphaFoldDB" id="A0A0F0LYL4"/>
<dbReference type="GO" id="GO:0017004">
    <property type="term" value="P:cytochrome complex assembly"/>
    <property type="evidence" value="ECO:0007669"/>
    <property type="project" value="InterPro"/>
</dbReference>
<feature type="transmembrane region" description="Helical" evidence="6">
    <location>
        <begin position="162"/>
        <end position="187"/>
    </location>
</feature>
<dbReference type="GO" id="GO:0016491">
    <property type="term" value="F:oxidoreductase activity"/>
    <property type="evidence" value="ECO:0007669"/>
    <property type="project" value="UniProtKB-KW"/>
</dbReference>
<evidence type="ECO:0000256" key="4">
    <source>
        <dbReference type="ARBA" id="ARBA00022989"/>
    </source>
</evidence>
<keyword evidence="5 6" id="KW-0472">Membrane</keyword>
<dbReference type="GO" id="GO:0005886">
    <property type="term" value="C:plasma membrane"/>
    <property type="evidence" value="ECO:0007669"/>
    <property type="project" value="UniProtKB-SubCell"/>
</dbReference>
<dbReference type="EMBL" id="JYIY01000037">
    <property type="protein sequence ID" value="KJL44383.1"/>
    <property type="molecule type" value="Genomic_DNA"/>
</dbReference>
<dbReference type="PROSITE" id="PS51352">
    <property type="entry name" value="THIOREDOXIN_2"/>
    <property type="match status" value="1"/>
</dbReference>
<comment type="subcellular location">
    <subcellularLocation>
        <location evidence="1">Cell membrane</location>
        <topology evidence="1">Multi-pass membrane protein</topology>
    </subcellularLocation>
</comment>
<gene>
    <name evidence="8" type="primary">ykuV</name>
    <name evidence="8" type="ORF">RR49_00141</name>
</gene>
<dbReference type="InterPro" id="IPR000866">
    <property type="entry name" value="AhpC/TSA"/>
</dbReference>
<dbReference type="InterPro" id="IPR036249">
    <property type="entry name" value="Thioredoxin-like_sf"/>
</dbReference>
<evidence type="ECO:0000313" key="8">
    <source>
        <dbReference type="EMBL" id="KJL44383.1"/>
    </source>
</evidence>
<accession>A0A0F0LYL4</accession>
<keyword evidence="4 6" id="KW-1133">Transmembrane helix</keyword>
<dbReference type="PANTHER" id="PTHR42852:SF13">
    <property type="entry name" value="PROTEIN DIPZ"/>
    <property type="match status" value="1"/>
</dbReference>
<evidence type="ECO:0000256" key="1">
    <source>
        <dbReference type="ARBA" id="ARBA00004651"/>
    </source>
</evidence>
<dbReference type="InterPro" id="IPR050553">
    <property type="entry name" value="Thioredoxin_ResA/DsbE_sf"/>
</dbReference>
<keyword evidence="3 6" id="KW-0812">Transmembrane</keyword>
<feature type="transmembrane region" description="Helical" evidence="6">
    <location>
        <begin position="53"/>
        <end position="77"/>
    </location>
</feature>
<dbReference type="Pfam" id="PF17991">
    <property type="entry name" value="Thioredoxin_10"/>
    <property type="match status" value="1"/>
</dbReference>
<evidence type="ECO:0000256" key="2">
    <source>
        <dbReference type="ARBA" id="ARBA00022475"/>
    </source>
</evidence>
<evidence type="ECO:0000256" key="6">
    <source>
        <dbReference type="SAM" id="Phobius"/>
    </source>
</evidence>
<feature type="transmembrane region" description="Helical" evidence="6">
    <location>
        <begin position="83"/>
        <end position="104"/>
    </location>
</feature>
<dbReference type="InterPro" id="IPR003834">
    <property type="entry name" value="Cyt_c_assmbl_TM_dom"/>
</dbReference>
<proteinExistence type="predicted"/>
<dbReference type="InterPro" id="IPR013766">
    <property type="entry name" value="Thioredoxin_domain"/>
</dbReference>